<keyword evidence="3" id="KW-0479">Metal-binding</keyword>
<proteinExistence type="inferred from homology"/>
<evidence type="ECO:0000313" key="7">
    <source>
        <dbReference type="Proteomes" id="UP001152622"/>
    </source>
</evidence>
<dbReference type="PANTHER" id="PTHR37984:SF5">
    <property type="entry name" value="PROTEIN NYNRIN-LIKE"/>
    <property type="match status" value="1"/>
</dbReference>
<keyword evidence="3" id="KW-0862">Zinc</keyword>
<dbReference type="GO" id="GO:0008270">
    <property type="term" value="F:zinc ion binding"/>
    <property type="evidence" value="ECO:0007669"/>
    <property type="project" value="UniProtKB-KW"/>
</dbReference>
<protein>
    <recommendedName>
        <fullName evidence="2">ribonuclease H</fullName>
        <ecNumber evidence="2">3.1.26.4</ecNumber>
    </recommendedName>
</protein>
<dbReference type="GO" id="GO:0004523">
    <property type="term" value="F:RNA-DNA hybrid ribonuclease activity"/>
    <property type="evidence" value="ECO:0007669"/>
    <property type="project" value="UniProtKB-EC"/>
</dbReference>
<dbReference type="FunFam" id="3.30.70.270:FF:000003">
    <property type="entry name" value="Transposon Ty3-G Gag-Pol polyprotein"/>
    <property type="match status" value="1"/>
</dbReference>
<feature type="compositionally biased region" description="Basic and acidic residues" evidence="4">
    <location>
        <begin position="129"/>
        <end position="140"/>
    </location>
</feature>
<dbReference type="InterPro" id="IPR050951">
    <property type="entry name" value="Retrovirus_Pol_polyprotein"/>
</dbReference>
<dbReference type="InterPro" id="IPR043502">
    <property type="entry name" value="DNA/RNA_pol_sf"/>
</dbReference>
<feature type="compositionally biased region" description="Gly residues" evidence="4">
    <location>
        <begin position="145"/>
        <end position="155"/>
    </location>
</feature>
<dbReference type="SUPFAM" id="SSF56672">
    <property type="entry name" value="DNA/RNA polymerases"/>
    <property type="match status" value="1"/>
</dbReference>
<dbReference type="InterPro" id="IPR036875">
    <property type="entry name" value="Znf_CCHC_sf"/>
</dbReference>
<dbReference type="Gene3D" id="4.10.60.10">
    <property type="entry name" value="Zinc finger, CCHC-type"/>
    <property type="match status" value="1"/>
</dbReference>
<dbReference type="InterPro" id="IPR000477">
    <property type="entry name" value="RT_dom"/>
</dbReference>
<evidence type="ECO:0000259" key="5">
    <source>
        <dbReference type="PROSITE" id="PS50158"/>
    </source>
</evidence>
<gene>
    <name evidence="6" type="ORF">SKAU_G00010450</name>
</gene>
<organism evidence="6 7">
    <name type="scientific">Synaphobranchus kaupii</name>
    <name type="common">Kaup's arrowtooth eel</name>
    <dbReference type="NCBI Taxonomy" id="118154"/>
    <lineage>
        <taxon>Eukaryota</taxon>
        <taxon>Metazoa</taxon>
        <taxon>Chordata</taxon>
        <taxon>Craniata</taxon>
        <taxon>Vertebrata</taxon>
        <taxon>Euteleostomi</taxon>
        <taxon>Actinopterygii</taxon>
        <taxon>Neopterygii</taxon>
        <taxon>Teleostei</taxon>
        <taxon>Anguilliformes</taxon>
        <taxon>Synaphobranchidae</taxon>
        <taxon>Synaphobranchus</taxon>
    </lineage>
</organism>
<accession>A0A9Q1GBS3</accession>
<feature type="region of interest" description="Disordered" evidence="4">
    <location>
        <begin position="124"/>
        <end position="160"/>
    </location>
</feature>
<dbReference type="PANTHER" id="PTHR37984">
    <property type="entry name" value="PROTEIN CBG26694"/>
    <property type="match status" value="1"/>
</dbReference>
<dbReference type="EC" id="3.1.26.4" evidence="2"/>
<dbReference type="EMBL" id="JAINUF010000001">
    <property type="protein sequence ID" value="KAJ8380267.1"/>
    <property type="molecule type" value="Genomic_DNA"/>
</dbReference>
<name>A0A9Q1GBS3_SYNKA</name>
<dbReference type="AlphaFoldDB" id="A0A9Q1GBS3"/>
<dbReference type="SMART" id="SM00343">
    <property type="entry name" value="ZnF_C2HC"/>
    <property type="match status" value="2"/>
</dbReference>
<keyword evidence="7" id="KW-1185">Reference proteome</keyword>
<dbReference type="InterPro" id="IPR001878">
    <property type="entry name" value="Znf_CCHC"/>
</dbReference>
<evidence type="ECO:0000256" key="3">
    <source>
        <dbReference type="PROSITE-ProRule" id="PRU00047"/>
    </source>
</evidence>
<evidence type="ECO:0000256" key="1">
    <source>
        <dbReference type="ARBA" id="ARBA00010879"/>
    </source>
</evidence>
<reference evidence="6" key="1">
    <citation type="journal article" date="2023" name="Science">
        <title>Genome structures resolve the early diversification of teleost fishes.</title>
        <authorList>
            <person name="Parey E."/>
            <person name="Louis A."/>
            <person name="Montfort J."/>
            <person name="Bouchez O."/>
            <person name="Roques C."/>
            <person name="Iampietro C."/>
            <person name="Lluch J."/>
            <person name="Castinel A."/>
            <person name="Donnadieu C."/>
            <person name="Desvignes T."/>
            <person name="Floi Bucao C."/>
            <person name="Jouanno E."/>
            <person name="Wen M."/>
            <person name="Mejri S."/>
            <person name="Dirks R."/>
            <person name="Jansen H."/>
            <person name="Henkel C."/>
            <person name="Chen W.J."/>
            <person name="Zahm M."/>
            <person name="Cabau C."/>
            <person name="Klopp C."/>
            <person name="Thompson A.W."/>
            <person name="Robinson-Rechavi M."/>
            <person name="Braasch I."/>
            <person name="Lecointre G."/>
            <person name="Bobe J."/>
            <person name="Postlethwait J.H."/>
            <person name="Berthelot C."/>
            <person name="Roest Crollius H."/>
            <person name="Guiguen Y."/>
        </authorList>
    </citation>
    <scope>NUCLEOTIDE SEQUENCE</scope>
    <source>
        <strain evidence="6">WJC10195</strain>
    </source>
</reference>
<dbReference type="OrthoDB" id="9909710at2759"/>
<feature type="domain" description="CCHC-type" evidence="5">
    <location>
        <begin position="193"/>
        <end position="208"/>
    </location>
</feature>
<evidence type="ECO:0000313" key="6">
    <source>
        <dbReference type="EMBL" id="KAJ8380267.1"/>
    </source>
</evidence>
<evidence type="ECO:0000256" key="4">
    <source>
        <dbReference type="SAM" id="MobiDB-lite"/>
    </source>
</evidence>
<sequence>MPKFSEEDINMFFDAFEVVARECDWPEAKWPLLVQSVLKGKAQVAFAALDPRMGLEYESLKMAVLTAYGGVPEAYRQRFRTVKQRRVPRAVEIYLSEQKVSALLEAAQAADAYEVIHGGSVGLARPGGGRHDLSRGRETSAKGLPLGGKASGGQRPGMEKSHSAVVCHHCREPGHIKPRCPRLKRERDRDIICHGCRRPGHVQSQCPQGSQLESRAKVVALVASLTKRDEGIGCSGPREVPPLSYQPFTSVGTVSMAPGGEEVSITILRDTAEAQAREALTPIHEEVPFVSATSGEKEHISLAGTVFAKAVSEEGTSAVKGPGFSLSQVTDATNFSREVLIQEQNQDPLLAPLWKQAVTVEESEDMAVWEFVDQDILMRPADRPVVVPSDREREEGFLAPEPAGARLDNSRACEQLQEQLKHLLKAQDVMALVAAHPSLFRNRPGLTSLVEHDVDTGEMTPMKQHPYRLPPFKKEKVPEEVEYMLEIGAIEPGSGEWSSPVVLIPKSDVTSHLCIDYRMNAPATFQRLMNLVTSGLDNVVTYIDDVVIYSESWQSLRKLFGRLESAQLVVNHPKCKFGRSQVTYLGHLVGCGAVLPRLAKVQAIMELLTPTTRRQLMHVLGICGFYRRFVPNFAAATAPLTNLLGKDVKWNWTQAC</sequence>
<dbReference type="Pfam" id="PF00078">
    <property type="entry name" value="RVT_1"/>
    <property type="match status" value="1"/>
</dbReference>
<dbReference type="GO" id="GO:0003676">
    <property type="term" value="F:nucleic acid binding"/>
    <property type="evidence" value="ECO:0007669"/>
    <property type="project" value="InterPro"/>
</dbReference>
<dbReference type="InterPro" id="IPR043128">
    <property type="entry name" value="Rev_trsase/Diguanyl_cyclase"/>
</dbReference>
<dbReference type="CDD" id="cd01647">
    <property type="entry name" value="RT_LTR"/>
    <property type="match status" value="1"/>
</dbReference>
<comment type="similarity">
    <text evidence="1">Belongs to the beta type-B retroviral polymerase family. HERV class-II K(HML-2) pol subfamily.</text>
</comment>
<dbReference type="Gene3D" id="3.10.10.10">
    <property type="entry name" value="HIV Type 1 Reverse Transcriptase, subunit A, domain 1"/>
    <property type="match status" value="1"/>
</dbReference>
<keyword evidence="3" id="KW-0863">Zinc-finger</keyword>
<dbReference type="PROSITE" id="PS50158">
    <property type="entry name" value="ZF_CCHC"/>
    <property type="match status" value="2"/>
</dbReference>
<feature type="domain" description="CCHC-type" evidence="5">
    <location>
        <begin position="167"/>
        <end position="182"/>
    </location>
</feature>
<dbReference type="Gene3D" id="3.30.70.270">
    <property type="match status" value="2"/>
</dbReference>
<comment type="caution">
    <text evidence="6">The sequence shown here is derived from an EMBL/GenBank/DDBJ whole genome shotgun (WGS) entry which is preliminary data.</text>
</comment>
<dbReference type="Proteomes" id="UP001152622">
    <property type="component" value="Chromosome 1"/>
</dbReference>
<evidence type="ECO:0000256" key="2">
    <source>
        <dbReference type="ARBA" id="ARBA00012180"/>
    </source>
</evidence>
<dbReference type="SUPFAM" id="SSF57756">
    <property type="entry name" value="Retrovirus zinc finger-like domains"/>
    <property type="match status" value="1"/>
</dbReference>